<dbReference type="Proteomes" id="UP000321570">
    <property type="component" value="Unassembled WGS sequence"/>
</dbReference>
<proteinExistence type="predicted"/>
<gene>
    <name evidence="2" type="ORF">WMSIL1_LOCUS13087</name>
</gene>
<keyword evidence="1" id="KW-1133">Transmembrane helix</keyword>
<name>A0A564Z6U0_HYMDI</name>
<dbReference type="EMBL" id="CABIJS010000688">
    <property type="protein sequence ID" value="VUZ55132.1"/>
    <property type="molecule type" value="Genomic_DNA"/>
</dbReference>
<keyword evidence="3" id="KW-1185">Reference proteome</keyword>
<keyword evidence="1" id="KW-0812">Transmembrane</keyword>
<feature type="transmembrane region" description="Helical" evidence="1">
    <location>
        <begin position="368"/>
        <end position="388"/>
    </location>
</feature>
<sequence>MFRPRYPVPRMLRPQIVPVRFFSTARVRPRPIYPFNNGIRHQFPETNEATIPSADGVLYSKYIFHSFAYAFNDPLIPTDDDEIFPTPDHRDRIERVKHLINAEMLTGRNPELISTEILLRILRRIYELCHGIPFLKIIFRFVLPFFLCDAVRYIKIIRDQQDITENDFAITEVRAVNASVFQTLYHVFEEQLLEHPEDTIDIEIMKHFIMSPTKMHFEEETWANLEKGSITAGHFWAKIVHLIEHSLESPVLPRIFRSILEVISSATYRPASRTDPKELDDMYHRARIKVVKDDLDVIAKDAFLRFYIFFGSILAECETERSFIFTKMKEIKQRADFKYTYELISERETFLVLNKIYRQFSENAFARYFIRFAITTFLIYVSSSFMTFNSKSMKKWTFKGPTQSRVKVISTDILEDIMNFQKMLESKTDGHEIWNGINAIITQVNETYENGFHQRRCLSLIALWDLISKLIVYALNLERYGVELFHKLIVLVQKLMYLEVRLRHSQEKRLLPFAEEMKQLQP</sequence>
<evidence type="ECO:0000256" key="1">
    <source>
        <dbReference type="SAM" id="Phobius"/>
    </source>
</evidence>
<evidence type="ECO:0000313" key="3">
    <source>
        <dbReference type="Proteomes" id="UP000321570"/>
    </source>
</evidence>
<reference evidence="2 3" key="1">
    <citation type="submission" date="2019-07" db="EMBL/GenBank/DDBJ databases">
        <authorList>
            <person name="Jastrzebski P J."/>
            <person name="Paukszto L."/>
            <person name="Jastrzebski P J."/>
        </authorList>
    </citation>
    <scope>NUCLEOTIDE SEQUENCE [LARGE SCALE GENOMIC DNA]</scope>
    <source>
        <strain evidence="2 3">WMS-il1</strain>
    </source>
</reference>
<organism evidence="2 3">
    <name type="scientific">Hymenolepis diminuta</name>
    <name type="common">Rat tapeworm</name>
    <dbReference type="NCBI Taxonomy" id="6216"/>
    <lineage>
        <taxon>Eukaryota</taxon>
        <taxon>Metazoa</taxon>
        <taxon>Spiralia</taxon>
        <taxon>Lophotrochozoa</taxon>
        <taxon>Platyhelminthes</taxon>
        <taxon>Cestoda</taxon>
        <taxon>Eucestoda</taxon>
        <taxon>Cyclophyllidea</taxon>
        <taxon>Hymenolepididae</taxon>
        <taxon>Hymenolepis</taxon>
    </lineage>
</organism>
<accession>A0A564Z6U0</accession>
<evidence type="ECO:0000313" key="2">
    <source>
        <dbReference type="EMBL" id="VUZ55132.1"/>
    </source>
</evidence>
<dbReference type="AlphaFoldDB" id="A0A564Z6U0"/>
<keyword evidence="1" id="KW-0472">Membrane</keyword>
<protein>
    <submittedName>
        <fullName evidence="2">Uncharacterized protein</fullName>
    </submittedName>
</protein>